<proteinExistence type="predicted"/>
<sequence length="105" mass="11575">MKSADIDYRHTKQAALVMQADYKGDVKHELDDEQSQAISHITFDPGQNSIAYIGSQVEQLVGASQMTMLGSAEQTASQVYCYFSMRKCYVGTKTITNATELGQIS</sequence>
<keyword evidence="2" id="KW-1185">Reference proteome</keyword>
<name>A0AA36H6R3_CYLNA</name>
<reference evidence="1" key="1">
    <citation type="submission" date="2023-07" db="EMBL/GenBank/DDBJ databases">
        <authorList>
            <consortium name="CYATHOMIX"/>
        </authorList>
    </citation>
    <scope>NUCLEOTIDE SEQUENCE</scope>
    <source>
        <strain evidence="1">N/A</strain>
    </source>
</reference>
<gene>
    <name evidence="1" type="ORF">CYNAS_LOCUS17138</name>
</gene>
<dbReference type="AlphaFoldDB" id="A0AA36H6R3"/>
<dbReference type="EMBL" id="CATQJL010000316">
    <property type="protein sequence ID" value="CAJ0605155.1"/>
    <property type="molecule type" value="Genomic_DNA"/>
</dbReference>
<dbReference type="Proteomes" id="UP001176961">
    <property type="component" value="Unassembled WGS sequence"/>
</dbReference>
<accession>A0AA36H6R3</accession>
<comment type="caution">
    <text evidence="1">The sequence shown here is derived from an EMBL/GenBank/DDBJ whole genome shotgun (WGS) entry which is preliminary data.</text>
</comment>
<evidence type="ECO:0000313" key="2">
    <source>
        <dbReference type="Proteomes" id="UP001176961"/>
    </source>
</evidence>
<organism evidence="1 2">
    <name type="scientific">Cylicocyclus nassatus</name>
    <name type="common">Nematode worm</name>
    <dbReference type="NCBI Taxonomy" id="53992"/>
    <lineage>
        <taxon>Eukaryota</taxon>
        <taxon>Metazoa</taxon>
        <taxon>Ecdysozoa</taxon>
        <taxon>Nematoda</taxon>
        <taxon>Chromadorea</taxon>
        <taxon>Rhabditida</taxon>
        <taxon>Rhabditina</taxon>
        <taxon>Rhabditomorpha</taxon>
        <taxon>Strongyloidea</taxon>
        <taxon>Strongylidae</taxon>
        <taxon>Cylicocyclus</taxon>
    </lineage>
</organism>
<protein>
    <submittedName>
        <fullName evidence="1">Uncharacterized protein</fullName>
    </submittedName>
</protein>
<evidence type="ECO:0000313" key="1">
    <source>
        <dbReference type="EMBL" id="CAJ0605155.1"/>
    </source>
</evidence>